<sequence length="53" mass="6060">MHVPRRTVLYPQKKIEVFYYTAANEEQIAITEKTNGIDIIKINPAAARAQNMV</sequence>
<comment type="caution">
    <text evidence="1">The sequence shown here is derived from an EMBL/GenBank/DDBJ whole genome shotgun (WGS) entry which is preliminary data.</text>
</comment>
<reference evidence="1 2" key="1">
    <citation type="submission" date="2019-03" db="EMBL/GenBank/DDBJ databases">
        <title>Single cell metagenomics reveals metabolic interactions within the superorganism composed of flagellate Streblomastix strix and complex community of Bacteroidetes bacteria on its surface.</title>
        <authorList>
            <person name="Treitli S.C."/>
            <person name="Kolisko M."/>
            <person name="Husnik F."/>
            <person name="Keeling P."/>
            <person name="Hampl V."/>
        </authorList>
    </citation>
    <scope>NUCLEOTIDE SEQUENCE [LARGE SCALE GENOMIC DNA]</scope>
    <source>
        <strain evidence="1">ST1C</strain>
    </source>
</reference>
<protein>
    <submittedName>
        <fullName evidence="1">Uncharacterized protein</fullName>
    </submittedName>
</protein>
<organism evidence="1 2">
    <name type="scientific">Streblomastix strix</name>
    <dbReference type="NCBI Taxonomy" id="222440"/>
    <lineage>
        <taxon>Eukaryota</taxon>
        <taxon>Metamonada</taxon>
        <taxon>Preaxostyla</taxon>
        <taxon>Oxymonadida</taxon>
        <taxon>Streblomastigidae</taxon>
        <taxon>Streblomastix</taxon>
    </lineage>
</organism>
<evidence type="ECO:0000313" key="2">
    <source>
        <dbReference type="Proteomes" id="UP000324800"/>
    </source>
</evidence>
<accession>A0A5J4U2H4</accession>
<evidence type="ECO:0000313" key="1">
    <source>
        <dbReference type="EMBL" id="KAA6364201.1"/>
    </source>
</evidence>
<feature type="non-terminal residue" evidence="1">
    <location>
        <position position="53"/>
    </location>
</feature>
<dbReference type="Proteomes" id="UP000324800">
    <property type="component" value="Unassembled WGS sequence"/>
</dbReference>
<dbReference type="AlphaFoldDB" id="A0A5J4U2H4"/>
<name>A0A5J4U2H4_9EUKA</name>
<proteinExistence type="predicted"/>
<dbReference type="EMBL" id="SNRW01021946">
    <property type="protein sequence ID" value="KAA6364201.1"/>
    <property type="molecule type" value="Genomic_DNA"/>
</dbReference>
<gene>
    <name evidence="1" type="ORF">EZS28_040271</name>
</gene>